<keyword evidence="6 7" id="KW-0472">Membrane</keyword>
<evidence type="ECO:0000256" key="4">
    <source>
        <dbReference type="ARBA" id="ARBA00022801"/>
    </source>
</evidence>
<evidence type="ECO:0000313" key="10">
    <source>
        <dbReference type="Proteomes" id="UP000192277"/>
    </source>
</evidence>
<dbReference type="SMART" id="SM01160">
    <property type="entry name" value="DUF1751"/>
    <property type="match status" value="1"/>
</dbReference>
<protein>
    <recommendedName>
        <fullName evidence="8">Peptidase S54 rhomboid domain-containing protein</fullName>
    </recommendedName>
</protein>
<dbReference type="InterPro" id="IPR050925">
    <property type="entry name" value="Rhomboid_protease_S54"/>
</dbReference>
<feature type="transmembrane region" description="Helical" evidence="7">
    <location>
        <begin position="20"/>
        <end position="41"/>
    </location>
</feature>
<dbReference type="SUPFAM" id="SSF144091">
    <property type="entry name" value="Rhomboid-like"/>
    <property type="match status" value="1"/>
</dbReference>
<proteinExistence type="inferred from homology"/>
<comment type="caution">
    <text evidence="9">The sequence shown here is derived from an EMBL/GenBank/DDBJ whole genome shotgun (WGS) entry which is preliminary data.</text>
</comment>
<dbReference type="Gene3D" id="1.20.1540.10">
    <property type="entry name" value="Rhomboid-like"/>
    <property type="match status" value="1"/>
</dbReference>
<organism evidence="9 10">
    <name type="scientific">Niastella koreensis</name>
    <dbReference type="NCBI Taxonomy" id="354356"/>
    <lineage>
        <taxon>Bacteria</taxon>
        <taxon>Pseudomonadati</taxon>
        <taxon>Bacteroidota</taxon>
        <taxon>Chitinophagia</taxon>
        <taxon>Chitinophagales</taxon>
        <taxon>Chitinophagaceae</taxon>
        <taxon>Niastella</taxon>
    </lineage>
</organism>
<keyword evidence="4" id="KW-0378">Hydrolase</keyword>
<evidence type="ECO:0000313" key="9">
    <source>
        <dbReference type="EMBL" id="OQP46480.1"/>
    </source>
</evidence>
<feature type="transmembrane region" description="Helical" evidence="7">
    <location>
        <begin position="205"/>
        <end position="224"/>
    </location>
</feature>
<feature type="domain" description="Peptidase S54 rhomboid" evidence="8">
    <location>
        <begin position="52"/>
        <end position="224"/>
    </location>
</feature>
<dbReference type="RefSeq" id="WP_014222205.1">
    <property type="nucleotide sequence ID" value="NZ_LWBO01000014.1"/>
</dbReference>
<feature type="transmembrane region" description="Helical" evidence="7">
    <location>
        <begin position="94"/>
        <end position="115"/>
    </location>
</feature>
<evidence type="ECO:0000256" key="3">
    <source>
        <dbReference type="ARBA" id="ARBA00022692"/>
    </source>
</evidence>
<dbReference type="PANTHER" id="PTHR43731:SF14">
    <property type="entry name" value="PRESENILIN-ASSOCIATED RHOMBOID-LIKE PROTEIN, MITOCHONDRIAL"/>
    <property type="match status" value="1"/>
</dbReference>
<dbReference type="InterPro" id="IPR022764">
    <property type="entry name" value="Peptidase_S54_rhomboid_dom"/>
</dbReference>
<dbReference type="Pfam" id="PF01694">
    <property type="entry name" value="Rhomboid"/>
    <property type="match status" value="1"/>
</dbReference>
<name>A0ABX3NUG1_9BACT</name>
<gene>
    <name evidence="9" type="ORF">A4D02_31070</name>
</gene>
<comment type="similarity">
    <text evidence="2">Belongs to the peptidase S54 family.</text>
</comment>
<dbReference type="PANTHER" id="PTHR43731">
    <property type="entry name" value="RHOMBOID PROTEASE"/>
    <property type="match status" value="1"/>
</dbReference>
<keyword evidence="5 7" id="KW-1133">Transmembrane helix</keyword>
<dbReference type="EMBL" id="LWBO01000014">
    <property type="protein sequence ID" value="OQP46480.1"/>
    <property type="molecule type" value="Genomic_DNA"/>
</dbReference>
<comment type="subcellular location">
    <subcellularLocation>
        <location evidence="1">Membrane</location>
        <topology evidence="1">Multi-pass membrane protein</topology>
    </subcellularLocation>
</comment>
<dbReference type="InterPro" id="IPR035952">
    <property type="entry name" value="Rhomboid-like_sf"/>
</dbReference>
<dbReference type="Proteomes" id="UP000192277">
    <property type="component" value="Unassembled WGS sequence"/>
</dbReference>
<keyword evidence="10" id="KW-1185">Reference proteome</keyword>
<evidence type="ECO:0000256" key="7">
    <source>
        <dbReference type="SAM" id="Phobius"/>
    </source>
</evidence>
<reference evidence="9 10" key="1">
    <citation type="submission" date="2016-04" db="EMBL/GenBank/DDBJ databases">
        <authorList>
            <person name="Chen L."/>
            <person name="Zhuang W."/>
            <person name="Wang G."/>
        </authorList>
    </citation>
    <scope>NUCLEOTIDE SEQUENCE [LARGE SCALE GENOMIC DNA]</scope>
    <source>
        <strain evidence="10">GR20</strain>
    </source>
</reference>
<evidence type="ECO:0000256" key="2">
    <source>
        <dbReference type="ARBA" id="ARBA00009045"/>
    </source>
</evidence>
<feature type="transmembrane region" description="Helical" evidence="7">
    <location>
        <begin position="177"/>
        <end position="199"/>
    </location>
</feature>
<evidence type="ECO:0000259" key="8">
    <source>
        <dbReference type="Pfam" id="PF01694"/>
    </source>
</evidence>
<evidence type="ECO:0000256" key="5">
    <source>
        <dbReference type="ARBA" id="ARBA00022989"/>
    </source>
</evidence>
<evidence type="ECO:0000256" key="6">
    <source>
        <dbReference type="ARBA" id="ARBA00023136"/>
    </source>
</evidence>
<sequence>MVDLRPRGIQSIPLVIKNLIIINVLVWVAELTFGGNFIGLLKLHYHKSPNFRIWQLMTHMFLHDPSSIGHLLWNMFALWMFGSALEENWGAKRFLLFYLISGVGAALIQLGVLAVEMNYLDYKFGLADAATQQGLILRAGGIYYFGAYGASGAITGVMAAFAYLFPNYPVQMFMIPVPIKVKYLVIAYFLIDLFAGINPQEGDDVAHFAHVGGAIVGLILVTTMNKNNRRTFY</sequence>
<keyword evidence="3 7" id="KW-0812">Transmembrane</keyword>
<evidence type="ECO:0000256" key="1">
    <source>
        <dbReference type="ARBA" id="ARBA00004141"/>
    </source>
</evidence>
<feature type="transmembrane region" description="Helical" evidence="7">
    <location>
        <begin position="61"/>
        <end position="82"/>
    </location>
</feature>
<accession>A0ABX3NUG1</accession>
<feature type="transmembrane region" description="Helical" evidence="7">
    <location>
        <begin position="142"/>
        <end position="165"/>
    </location>
</feature>